<evidence type="ECO:0000256" key="11">
    <source>
        <dbReference type="SAM" id="MobiDB-lite"/>
    </source>
</evidence>
<dbReference type="Pfam" id="PF00687">
    <property type="entry name" value="Ribosomal_L1"/>
    <property type="match status" value="1"/>
</dbReference>
<dbReference type="Gene3D" id="3.40.50.790">
    <property type="match status" value="1"/>
</dbReference>
<evidence type="ECO:0000256" key="4">
    <source>
        <dbReference type="ARBA" id="ARBA00022843"/>
    </source>
</evidence>
<dbReference type="SUPFAM" id="SSF56808">
    <property type="entry name" value="Ribosomal protein L1"/>
    <property type="match status" value="1"/>
</dbReference>
<feature type="compositionally biased region" description="Basic and acidic residues" evidence="11">
    <location>
        <begin position="367"/>
        <end position="382"/>
    </location>
</feature>
<dbReference type="STRING" id="8167.A0A484C989"/>
<keyword evidence="4" id="KW-0832">Ubl conjugation</keyword>
<dbReference type="PANTHER" id="PTHR23105">
    <property type="entry name" value="RIBOSOMAL PROTEIN L7AE FAMILY MEMBER"/>
    <property type="match status" value="1"/>
</dbReference>
<feature type="compositionally biased region" description="Basic and acidic residues" evidence="11">
    <location>
        <begin position="325"/>
        <end position="353"/>
    </location>
</feature>
<dbReference type="InterPro" id="IPR023674">
    <property type="entry name" value="Ribosomal_uL1-like"/>
</dbReference>
<keyword evidence="5" id="KW-0007">Acetylation</keyword>
<keyword evidence="2" id="KW-1017">Isopeptide bond</keyword>
<dbReference type="AlphaFoldDB" id="A0A484C989"/>
<evidence type="ECO:0000256" key="6">
    <source>
        <dbReference type="ARBA" id="ARBA00023054"/>
    </source>
</evidence>
<dbReference type="GO" id="GO:0005730">
    <property type="term" value="C:nucleolus"/>
    <property type="evidence" value="ECO:0007669"/>
    <property type="project" value="UniProtKB-SubCell"/>
</dbReference>
<proteinExistence type="inferred from homology"/>
<keyword evidence="13" id="KW-1185">Reference proteome</keyword>
<comment type="function">
    <text evidence="8">Regulates cellular senescence through inhibition of PTEN translation. Acts as a pro-apoptotic regulator in response to DNA damage.</text>
</comment>
<protein>
    <recommendedName>
        <fullName evidence="10">Ribosomal L1 domain-containing protein 1</fullName>
    </recommendedName>
</protein>
<evidence type="ECO:0000256" key="10">
    <source>
        <dbReference type="ARBA" id="ARBA00070787"/>
    </source>
</evidence>
<feature type="region of interest" description="Disordered" evidence="11">
    <location>
        <begin position="307"/>
        <end position="416"/>
    </location>
</feature>
<evidence type="ECO:0000256" key="8">
    <source>
        <dbReference type="ARBA" id="ARBA00054167"/>
    </source>
</evidence>
<keyword evidence="6" id="KW-0175">Coiled coil</keyword>
<dbReference type="EMBL" id="SCKG01000021">
    <property type="protein sequence ID" value="TDG98294.1"/>
    <property type="molecule type" value="Genomic_DNA"/>
</dbReference>
<sequence length="416" mass="46481">MHGVLPPFTRGEMLLEPTQIVTFSLHTTMLKRRTGTTRSEGVPTREADSMADGAGVVLDRAQVKKAVQALQAFLKTKSTSDSLFLDETQQISMLFTLWKIPKVAQSIRIPLPHGQRSDTDDICLFTKDEPNMTSEQTQRFYRKLLEEKGVKNITEIIPYKALRTEYKPYEAKRRLLSNCDLFLSDDRIRRLLPSHLGKHFYQRKKEPLSVNLQSKHLARDIQRVIQGTSLKVTNKGCCCMARVAHAGMTADEVTDNIEAAVQTVAAKLRTKGPVMKLIHIKSQTSVSLPIYTSDLNHLGVLEAGKPAQASKKEGAAAKKQAKKNKTGDVKQTDAAGEETHVKEEEEKHVKEEEIPQLVPISTPSKKPKLEKPSKKKQLEKAPKPAAAKKGRKSPNKMTKKAGKTDSKVKRKVPKVK</sequence>
<dbReference type="CDD" id="cd00403">
    <property type="entry name" value="Ribosomal_L1"/>
    <property type="match status" value="1"/>
</dbReference>
<evidence type="ECO:0000256" key="1">
    <source>
        <dbReference type="ARBA" id="ARBA00004604"/>
    </source>
</evidence>
<evidence type="ECO:0000256" key="3">
    <source>
        <dbReference type="ARBA" id="ARBA00022553"/>
    </source>
</evidence>
<evidence type="ECO:0000256" key="2">
    <source>
        <dbReference type="ARBA" id="ARBA00022499"/>
    </source>
</evidence>
<evidence type="ECO:0000256" key="9">
    <source>
        <dbReference type="ARBA" id="ARBA00061550"/>
    </source>
</evidence>
<gene>
    <name evidence="12" type="ORF">EPR50_G00216670</name>
</gene>
<dbReference type="InterPro" id="IPR050257">
    <property type="entry name" value="eL8/uL1-like"/>
</dbReference>
<dbReference type="GO" id="GO:0003723">
    <property type="term" value="F:RNA binding"/>
    <property type="evidence" value="ECO:0007669"/>
    <property type="project" value="InterPro"/>
</dbReference>
<comment type="similarity">
    <text evidence="9">Belongs to the universal ribosomal protein uL1 family. Highly divergent.</text>
</comment>
<comment type="caution">
    <text evidence="12">The sequence shown here is derived from an EMBL/GenBank/DDBJ whole genome shotgun (WGS) entry which is preliminary data.</text>
</comment>
<keyword evidence="3" id="KW-0597">Phosphoprotein</keyword>
<feature type="compositionally biased region" description="Basic residues" evidence="11">
    <location>
        <begin position="386"/>
        <end position="401"/>
    </location>
</feature>
<dbReference type="Proteomes" id="UP000295070">
    <property type="component" value="Chromosome 21"/>
</dbReference>
<evidence type="ECO:0000256" key="7">
    <source>
        <dbReference type="ARBA" id="ARBA00023242"/>
    </source>
</evidence>
<keyword evidence="7" id="KW-0539">Nucleus</keyword>
<evidence type="ECO:0000256" key="5">
    <source>
        <dbReference type="ARBA" id="ARBA00022990"/>
    </source>
</evidence>
<name>A0A484C989_PERFV</name>
<dbReference type="InterPro" id="IPR016095">
    <property type="entry name" value="Ribosomal_uL1_3-a/b-sand"/>
</dbReference>
<organism evidence="12 13">
    <name type="scientific">Perca flavescens</name>
    <name type="common">American yellow perch</name>
    <name type="synonym">Morone flavescens</name>
    <dbReference type="NCBI Taxonomy" id="8167"/>
    <lineage>
        <taxon>Eukaryota</taxon>
        <taxon>Metazoa</taxon>
        <taxon>Chordata</taxon>
        <taxon>Craniata</taxon>
        <taxon>Vertebrata</taxon>
        <taxon>Euteleostomi</taxon>
        <taxon>Actinopterygii</taxon>
        <taxon>Neopterygii</taxon>
        <taxon>Teleostei</taxon>
        <taxon>Neoteleostei</taxon>
        <taxon>Acanthomorphata</taxon>
        <taxon>Eupercaria</taxon>
        <taxon>Perciformes</taxon>
        <taxon>Percoidei</taxon>
        <taxon>Percidae</taxon>
        <taxon>Percinae</taxon>
        <taxon>Perca</taxon>
    </lineage>
</organism>
<evidence type="ECO:0000313" key="13">
    <source>
        <dbReference type="Proteomes" id="UP000295070"/>
    </source>
</evidence>
<accession>A0A484C989</accession>
<dbReference type="FunFam" id="3.40.50.790:FF:000004">
    <property type="entry name" value="Ribosomal L1 domain-containing 1-like 1"/>
    <property type="match status" value="1"/>
</dbReference>
<evidence type="ECO:0000313" key="12">
    <source>
        <dbReference type="EMBL" id="TDG98294.1"/>
    </source>
</evidence>
<reference evidence="12 13" key="1">
    <citation type="submission" date="2019-01" db="EMBL/GenBank/DDBJ databases">
        <title>A chromosome-scale genome assembly of the yellow perch, Perca flavescens.</title>
        <authorList>
            <person name="Feron R."/>
            <person name="Morvezen R."/>
            <person name="Bestin A."/>
            <person name="Haffray P."/>
            <person name="Klopp C."/>
            <person name="Zahm M."/>
            <person name="Cabau C."/>
            <person name="Roques C."/>
            <person name="Donnadieu C."/>
            <person name="Bouchez O."/>
            <person name="Christie M."/>
            <person name="Larson W."/>
            <person name="Guiguen Y."/>
        </authorList>
    </citation>
    <scope>NUCLEOTIDE SEQUENCE [LARGE SCALE GENOMIC DNA]</scope>
    <source>
        <strain evidence="12">YP-PL-M2</strain>
        <tissue evidence="12">Blood</tissue>
    </source>
</reference>
<comment type="subcellular location">
    <subcellularLocation>
        <location evidence="1">Nucleus</location>
        <location evidence="1">Nucleolus</location>
    </subcellularLocation>
</comment>
<dbReference type="InterPro" id="IPR028364">
    <property type="entry name" value="Ribosomal_uL1/biogenesis"/>
</dbReference>